<dbReference type="InterPro" id="IPR025486">
    <property type="entry name" value="DUF4378"/>
</dbReference>
<dbReference type="InterPro" id="IPR033334">
    <property type="entry name" value="LNG1/2"/>
</dbReference>
<feature type="region of interest" description="Disordered" evidence="1">
    <location>
        <begin position="42"/>
        <end position="93"/>
    </location>
</feature>
<feature type="compositionally biased region" description="Low complexity" evidence="1">
    <location>
        <begin position="591"/>
        <end position="603"/>
    </location>
</feature>
<dbReference type="PANTHER" id="PTHR31680:SF15">
    <property type="entry name" value="PROTEIN LONGIFOLIA 2"/>
    <property type="match status" value="1"/>
</dbReference>
<feature type="compositionally biased region" description="Basic and acidic residues" evidence="1">
    <location>
        <begin position="56"/>
        <end position="76"/>
    </location>
</feature>
<feature type="compositionally biased region" description="Basic and acidic residues" evidence="1">
    <location>
        <begin position="363"/>
        <end position="383"/>
    </location>
</feature>
<dbReference type="AlphaFoldDB" id="A0A2P2M8H0"/>
<feature type="region of interest" description="Disordered" evidence="1">
    <location>
        <begin position="527"/>
        <end position="659"/>
    </location>
</feature>
<dbReference type="Pfam" id="PF14309">
    <property type="entry name" value="DUF4378"/>
    <property type="match status" value="1"/>
</dbReference>
<name>A0A2P2M8H0_RHIMU</name>
<dbReference type="GO" id="GO:0051513">
    <property type="term" value="P:regulation of monopolar cell growth"/>
    <property type="evidence" value="ECO:0007669"/>
    <property type="project" value="InterPro"/>
</dbReference>
<protein>
    <submittedName>
        <fullName evidence="3">Uncharacterized protein MANES_02G056100</fullName>
    </submittedName>
</protein>
<feature type="compositionally biased region" description="Low complexity" evidence="1">
    <location>
        <begin position="84"/>
        <end position="93"/>
    </location>
</feature>
<evidence type="ECO:0000256" key="1">
    <source>
        <dbReference type="SAM" id="MobiDB-lite"/>
    </source>
</evidence>
<evidence type="ECO:0000313" key="3">
    <source>
        <dbReference type="EMBL" id="MBX26513.1"/>
    </source>
</evidence>
<feature type="region of interest" description="Disordered" evidence="1">
    <location>
        <begin position="464"/>
        <end position="515"/>
    </location>
</feature>
<reference evidence="3" key="1">
    <citation type="submission" date="2018-02" db="EMBL/GenBank/DDBJ databases">
        <title>Rhizophora mucronata_Transcriptome.</title>
        <authorList>
            <person name="Meera S.P."/>
            <person name="Sreeshan A."/>
            <person name="Augustine A."/>
        </authorList>
    </citation>
    <scope>NUCLEOTIDE SEQUENCE</scope>
    <source>
        <tissue evidence="3">Leaf</tissue>
    </source>
</reference>
<accession>A0A2P2M8H0</accession>
<evidence type="ECO:0000259" key="2">
    <source>
        <dbReference type="Pfam" id="PF14309"/>
    </source>
</evidence>
<proteinExistence type="predicted"/>
<feature type="compositionally biased region" description="Polar residues" evidence="1">
    <location>
        <begin position="320"/>
        <end position="348"/>
    </location>
</feature>
<feature type="compositionally biased region" description="Polar residues" evidence="1">
    <location>
        <begin position="466"/>
        <end position="512"/>
    </location>
</feature>
<sequence>MSAKFIYNLSDETPDLQKQIGCMNGIFQLFDRPHFLGGGRRIIGQNHKRLPPGQRGRLEVEPKREPENKERYQKAMKEKHRISTESSRTSFSSSTYSSSLSSLECNKQSQVEPPVLGRTIIPETHAWDSAICQPSTSLQASQLSVNLSDVVKDSIYREARGLSVKTSKAKSGGQTLKYIDSPRPLQHSQYVNPRVSCGKESPQLHKFQEASCKPSEVKRDSLTSALRDTRRFSCDGRESRDSFKSTIKLQDLPRLSLDSREGSMRYSTAEVRPNNVLGRLAKGNENSNNVLNRQEEAGCQRGPSSVVAKLMGLETLPEPISTNRNHTRQIHTISDVQNDPFSVPSRTTYENKKDLSSGSPRNSRKESISPRLRNAEADKKPMESSKFPIEPAPWKQADGGKGCQTTALKSQVNLMRSSNSSLSVYGEIEKRLAQLEFQKSGKDLRALKQILETMQKTKEVLKARDNASNLSSQTSSNGIPDQGSNLRIEQNLQERCPSSTLTKTNSPKTSKSPIVIMKPAKFIEKHSHVTSSMNPGTKCSGLSKHTAKDLSPRRSYPMGRSSQLLEPIDKNTGSRLIRLAQTTNNMRTPTKESTSMSKGSSSMNLLQQHKKLGLEKQSRPVTPSPDSSRTRRQPTRQQTESSSPRRKPRPKPSVDEYGDISSYARDFSYQGESISLQSESNISFASQNDEEVLSIDRSNKTSGTSTPQSHRTQKVCVLSPVSLLHSLIDILRLIHFASIQNPAIWSTKGRSIAKPAILSSEQPSPISVLDAAFCSDELPSPIKKKSIFFNDDEAVNSGEMQWDPAEVNPSFSSSNSTLNSLHDHNRMENMKTLIQNLKKQILSGHEEPISDEITSSYNSSNPNHRYVSEIFLASGLLQDFESINLHPTSHPINPNLFVALEKAKASTRHINEALTEKKMSEAQGKIQRKLLFDVMNEILDHKLQLESSCKQWPSRHIMAKQGPKGHQLLKELCSEIDRLQSSNTSRDLDEEDDNLRSILWADMMHQSMHWTACHSEVPGLVLDIERLIFKELINEVVIAETIALQRQPARHCRRLFSQ</sequence>
<organism evidence="3">
    <name type="scientific">Rhizophora mucronata</name>
    <name type="common">Asiatic mangrove</name>
    <dbReference type="NCBI Taxonomy" id="61149"/>
    <lineage>
        <taxon>Eukaryota</taxon>
        <taxon>Viridiplantae</taxon>
        <taxon>Streptophyta</taxon>
        <taxon>Embryophyta</taxon>
        <taxon>Tracheophyta</taxon>
        <taxon>Spermatophyta</taxon>
        <taxon>Magnoliopsida</taxon>
        <taxon>eudicotyledons</taxon>
        <taxon>Gunneridae</taxon>
        <taxon>Pentapetalae</taxon>
        <taxon>rosids</taxon>
        <taxon>fabids</taxon>
        <taxon>Malpighiales</taxon>
        <taxon>Rhizophoraceae</taxon>
        <taxon>Rhizophora</taxon>
    </lineage>
</organism>
<feature type="domain" description="DUF4378" evidence="2">
    <location>
        <begin position="864"/>
        <end position="1035"/>
    </location>
</feature>
<dbReference type="EMBL" id="GGEC01046029">
    <property type="protein sequence ID" value="MBX26513.1"/>
    <property type="molecule type" value="Transcribed_RNA"/>
</dbReference>
<dbReference type="PANTHER" id="PTHR31680">
    <property type="entry name" value="LONGIFOLIA PROTEIN"/>
    <property type="match status" value="1"/>
</dbReference>
<feature type="region of interest" description="Disordered" evidence="1">
    <location>
        <begin position="317"/>
        <end position="402"/>
    </location>
</feature>